<name>A0ABV4YRM3_9BACI</name>
<sequence length="36" mass="4122">MTPLSSECSNQIGCIHTVQGLEMDYVGAHYRKRPWL</sequence>
<dbReference type="Proteomes" id="UP001241748">
    <property type="component" value="Unassembled WGS sequence"/>
</dbReference>
<protein>
    <submittedName>
        <fullName evidence="2">DNA/RNA helicase domain-containing protein</fullName>
    </submittedName>
</protein>
<proteinExistence type="predicted"/>
<evidence type="ECO:0000259" key="1">
    <source>
        <dbReference type="Pfam" id="PF09848"/>
    </source>
</evidence>
<gene>
    <name evidence="2" type="ORF">P5G62_010330</name>
</gene>
<dbReference type="GO" id="GO:0004386">
    <property type="term" value="F:helicase activity"/>
    <property type="evidence" value="ECO:0007669"/>
    <property type="project" value="UniProtKB-KW"/>
</dbReference>
<dbReference type="Pfam" id="PF09848">
    <property type="entry name" value="SLFN-g3_helicase"/>
    <property type="match status" value="1"/>
</dbReference>
<keyword evidence="2" id="KW-0378">Hydrolase</keyword>
<keyword evidence="2" id="KW-0347">Helicase</keyword>
<reference evidence="2 3" key="1">
    <citation type="submission" date="2024-05" db="EMBL/GenBank/DDBJ databases">
        <authorList>
            <person name="Venkateswaran K."/>
        </authorList>
    </citation>
    <scope>NUCLEOTIDE SEQUENCE [LARGE SCALE GENOMIC DNA]</scope>
    <source>
        <strain evidence="2 3">179-C4-2-HS</strain>
    </source>
</reference>
<accession>A0ABV4YRM3</accession>
<dbReference type="InterPro" id="IPR018647">
    <property type="entry name" value="SLFN_3-like_DNA/RNA_helicase"/>
</dbReference>
<keyword evidence="3" id="KW-1185">Reference proteome</keyword>
<evidence type="ECO:0000313" key="2">
    <source>
        <dbReference type="EMBL" id="MFB3167506.1"/>
    </source>
</evidence>
<dbReference type="EMBL" id="JAROBZ020000001">
    <property type="protein sequence ID" value="MFB3167506.1"/>
    <property type="molecule type" value="Genomic_DNA"/>
</dbReference>
<keyword evidence="2" id="KW-0547">Nucleotide-binding</keyword>
<keyword evidence="2" id="KW-0067">ATP-binding</keyword>
<comment type="caution">
    <text evidence="2">The sequence shown here is derived from an EMBL/GenBank/DDBJ whole genome shotgun (WGS) entry which is preliminary data.</text>
</comment>
<organism evidence="2 3">
    <name type="scientific">Neobacillus driksii</name>
    <dbReference type="NCBI Taxonomy" id="3035913"/>
    <lineage>
        <taxon>Bacteria</taxon>
        <taxon>Bacillati</taxon>
        <taxon>Bacillota</taxon>
        <taxon>Bacilli</taxon>
        <taxon>Bacillales</taxon>
        <taxon>Bacillaceae</taxon>
        <taxon>Neobacillus</taxon>
    </lineage>
</organism>
<feature type="domain" description="Schlafen group 3-like DNA/RNA helicase" evidence="1">
    <location>
        <begin position="10"/>
        <end position="27"/>
    </location>
</feature>
<evidence type="ECO:0000313" key="3">
    <source>
        <dbReference type="Proteomes" id="UP001241748"/>
    </source>
</evidence>